<evidence type="ECO:0000313" key="2">
    <source>
        <dbReference type="EMBL" id="GAA4446234.1"/>
    </source>
</evidence>
<feature type="transmembrane region" description="Helical" evidence="1">
    <location>
        <begin position="196"/>
        <end position="215"/>
    </location>
</feature>
<sequence length="444" mass="50046">MNFGNLIGNINYLRYAVGISMMINGFPIIFFVRDTLGIGPASSVFTGAFFGLALLLMMPPKLKLVAFKPNILLFQFTALFFGILLYYFFFINNSGKAVADIVNFAYTFAFFFLLLYVPNDIQKTLLVVLFLMSFVNNLTLIYSLITNPSWTLGMRAAVTFANEDAQQGGNPHLAARNALVCLLSGYALIREFKNMWIKTFLMVSLVFSLCVMILTQSKSCLLGTGIIIATHAVFRLRPASIASGVRQLFTLRSLVVLIALLGFFRYLIHRYNNIYGIIINYWDVLAGRFEDVIFTAFQLETSEDVAEDASAMGRVASFDFLKEAIYDPEVLIVGNGYKYEFMDVPPIEMLANHGIVGCLVFCLLNFFFLMFSIRDIRQNKSSLAIFTASFFMYFPALLISSGRPYDITYWFPYVFFARFLGLPYLSKNLSSPNQSLSGRTTLAS</sequence>
<gene>
    <name evidence="2" type="ORF">GCM10023091_39010</name>
</gene>
<evidence type="ECO:0008006" key="4">
    <source>
        <dbReference type="Google" id="ProtNLM"/>
    </source>
</evidence>
<comment type="caution">
    <text evidence="2">The sequence shown here is derived from an EMBL/GenBank/DDBJ whole genome shotgun (WGS) entry which is preliminary data.</text>
</comment>
<feature type="transmembrane region" description="Helical" evidence="1">
    <location>
        <begin position="97"/>
        <end position="117"/>
    </location>
</feature>
<keyword evidence="1" id="KW-0472">Membrane</keyword>
<feature type="transmembrane region" description="Helical" evidence="1">
    <location>
        <begin position="124"/>
        <end position="145"/>
    </location>
</feature>
<keyword evidence="1" id="KW-1133">Transmembrane helix</keyword>
<dbReference type="Proteomes" id="UP001501508">
    <property type="component" value="Unassembled WGS sequence"/>
</dbReference>
<name>A0ABP8MBG5_9BACT</name>
<accession>A0ABP8MBG5</accession>
<feature type="transmembrane region" description="Helical" evidence="1">
    <location>
        <begin position="383"/>
        <end position="401"/>
    </location>
</feature>
<reference evidence="3" key="1">
    <citation type="journal article" date="2019" name="Int. J. Syst. Evol. Microbiol.">
        <title>The Global Catalogue of Microorganisms (GCM) 10K type strain sequencing project: providing services to taxonomists for standard genome sequencing and annotation.</title>
        <authorList>
            <consortium name="The Broad Institute Genomics Platform"/>
            <consortium name="The Broad Institute Genome Sequencing Center for Infectious Disease"/>
            <person name="Wu L."/>
            <person name="Ma J."/>
        </authorList>
    </citation>
    <scope>NUCLEOTIDE SEQUENCE [LARGE SCALE GENOMIC DNA]</scope>
    <source>
        <strain evidence="3">JCM 31920</strain>
    </source>
</reference>
<feature type="transmembrane region" description="Helical" evidence="1">
    <location>
        <begin position="70"/>
        <end position="91"/>
    </location>
</feature>
<keyword evidence="3" id="KW-1185">Reference proteome</keyword>
<proteinExistence type="predicted"/>
<protein>
    <recommendedName>
        <fullName evidence="4">O-antigen ligase-like membrane protein</fullName>
    </recommendedName>
</protein>
<feature type="transmembrane region" description="Helical" evidence="1">
    <location>
        <begin position="12"/>
        <end position="32"/>
    </location>
</feature>
<feature type="transmembrane region" description="Helical" evidence="1">
    <location>
        <begin position="249"/>
        <end position="268"/>
    </location>
</feature>
<feature type="transmembrane region" description="Helical" evidence="1">
    <location>
        <begin position="350"/>
        <end position="371"/>
    </location>
</feature>
<keyword evidence="1" id="KW-0812">Transmembrane</keyword>
<evidence type="ECO:0000313" key="3">
    <source>
        <dbReference type="Proteomes" id="UP001501508"/>
    </source>
</evidence>
<feature type="transmembrane region" description="Helical" evidence="1">
    <location>
        <begin position="38"/>
        <end position="58"/>
    </location>
</feature>
<organism evidence="2 3">
    <name type="scientific">Ravibacter arvi</name>
    <dbReference type="NCBI Taxonomy" id="2051041"/>
    <lineage>
        <taxon>Bacteria</taxon>
        <taxon>Pseudomonadati</taxon>
        <taxon>Bacteroidota</taxon>
        <taxon>Cytophagia</taxon>
        <taxon>Cytophagales</taxon>
        <taxon>Spirosomataceae</taxon>
        <taxon>Ravibacter</taxon>
    </lineage>
</organism>
<feature type="transmembrane region" description="Helical" evidence="1">
    <location>
        <begin position="221"/>
        <end position="237"/>
    </location>
</feature>
<dbReference type="RefSeq" id="WP_345032318.1">
    <property type="nucleotide sequence ID" value="NZ_BAABEY010000036.1"/>
</dbReference>
<feature type="transmembrane region" description="Helical" evidence="1">
    <location>
        <begin position="407"/>
        <end position="425"/>
    </location>
</feature>
<dbReference type="EMBL" id="BAABEY010000036">
    <property type="protein sequence ID" value="GAA4446234.1"/>
    <property type="molecule type" value="Genomic_DNA"/>
</dbReference>
<evidence type="ECO:0000256" key="1">
    <source>
        <dbReference type="SAM" id="Phobius"/>
    </source>
</evidence>
<feature type="transmembrane region" description="Helical" evidence="1">
    <location>
        <begin position="173"/>
        <end position="189"/>
    </location>
</feature>